<evidence type="ECO:0000313" key="2">
    <source>
        <dbReference type="EMBL" id="TKW67700.1"/>
    </source>
</evidence>
<feature type="transmembrane region" description="Helical" evidence="1">
    <location>
        <begin position="41"/>
        <end position="61"/>
    </location>
</feature>
<organism evidence="2 3">
    <name type="scientific">Paracoccus denitrificans</name>
    <dbReference type="NCBI Taxonomy" id="266"/>
    <lineage>
        <taxon>Bacteria</taxon>
        <taxon>Pseudomonadati</taxon>
        <taxon>Pseudomonadota</taxon>
        <taxon>Alphaproteobacteria</taxon>
        <taxon>Rhodobacterales</taxon>
        <taxon>Paracoccaceae</taxon>
        <taxon>Paracoccus</taxon>
    </lineage>
</organism>
<evidence type="ECO:0000256" key="1">
    <source>
        <dbReference type="SAM" id="Phobius"/>
    </source>
</evidence>
<comment type="caution">
    <text evidence="2">The sequence shown here is derived from an EMBL/GenBank/DDBJ whole genome shotgun (WGS) entry which is preliminary data.</text>
</comment>
<dbReference type="Proteomes" id="UP000315344">
    <property type="component" value="Unassembled WGS sequence"/>
</dbReference>
<evidence type="ECO:0000313" key="3">
    <source>
        <dbReference type="Proteomes" id="UP000315344"/>
    </source>
</evidence>
<sequence>MKLPVSFGSRLFYRVLLPGGIVSATIALLHKPSLTVDDKPLSASIMFLAMALAAGLIFLLLDRPIYMLVEGRRYWPAFLWRAGMRSERRRLARLHRTMRRNNRLRSTVHCSRKDRAQLDRRYYEAASQISDFPIDPVNCNPTVSWPTRLGNLIAAYEQYPNLKYGMDSIFYWPRLWLSIDNDLRAEIDGQQAIGDGAVYAAIGCWVSAAIVVADGIVGLWPGCLVGQFEDLPPAVWLAPCLILAGYLLLRISVFSYQQFGESFTSLFDLKGNPLVDRGVARILSHDYGLNLDRRSPQEQNRAIWRYLKWHRIRRRGETKNEKAIKK</sequence>
<proteinExistence type="predicted"/>
<reference evidence="2 3" key="1">
    <citation type="journal article" date="2017" name="Nat. Commun.">
        <title>In situ click chemistry generation of cyclooxygenase-2 inhibitors.</title>
        <authorList>
            <person name="Bhardwaj A."/>
            <person name="Kaur J."/>
            <person name="Wuest M."/>
            <person name="Wuest F."/>
        </authorList>
    </citation>
    <scope>NUCLEOTIDE SEQUENCE [LARGE SCALE GENOMIC DNA]</scope>
    <source>
        <strain evidence="2">S2_012_000_R3_94</strain>
    </source>
</reference>
<keyword evidence="1" id="KW-0812">Transmembrane</keyword>
<name>A0A533IC91_PARDE</name>
<feature type="transmembrane region" description="Helical" evidence="1">
    <location>
        <begin position="12"/>
        <end position="29"/>
    </location>
</feature>
<dbReference type="AlphaFoldDB" id="A0A533IC91"/>
<keyword evidence="1" id="KW-0472">Membrane</keyword>
<dbReference type="EMBL" id="VAFL01000003">
    <property type="protein sequence ID" value="TKW67700.1"/>
    <property type="molecule type" value="Genomic_DNA"/>
</dbReference>
<protein>
    <submittedName>
        <fullName evidence="2">Uncharacterized protein</fullName>
    </submittedName>
</protein>
<feature type="transmembrane region" description="Helical" evidence="1">
    <location>
        <begin position="231"/>
        <end position="249"/>
    </location>
</feature>
<accession>A0A533IC91</accession>
<feature type="transmembrane region" description="Helical" evidence="1">
    <location>
        <begin position="197"/>
        <end position="219"/>
    </location>
</feature>
<gene>
    <name evidence="2" type="ORF">DI616_05140</name>
</gene>
<keyword evidence="1" id="KW-1133">Transmembrane helix</keyword>